<protein>
    <submittedName>
        <fullName evidence="2">Uncharacterized protein</fullName>
    </submittedName>
</protein>
<proteinExistence type="predicted"/>
<name>A0A1J0GVV7_9CAUD</name>
<dbReference type="Proteomes" id="UP000224898">
    <property type="component" value="Segment"/>
</dbReference>
<evidence type="ECO:0000256" key="1">
    <source>
        <dbReference type="SAM" id="MobiDB-lite"/>
    </source>
</evidence>
<dbReference type="RefSeq" id="YP_009831771.1">
    <property type="nucleotide sequence ID" value="NC_048650.1"/>
</dbReference>
<dbReference type="EMBL" id="KX925554">
    <property type="protein sequence ID" value="APC46308.1"/>
    <property type="molecule type" value="Genomic_DNA"/>
</dbReference>
<evidence type="ECO:0000313" key="2">
    <source>
        <dbReference type="EMBL" id="APC46308.1"/>
    </source>
</evidence>
<sequence length="63" mass="6793">MAHTKKPKRAVGSARKATDKRVVGTSQNPSTMRGDLAGGAGSTHLTMYRERRVRSAGRPKRAS</sequence>
<dbReference type="GeneID" id="55601460"/>
<dbReference type="KEGG" id="vg:55601460"/>
<feature type="region of interest" description="Disordered" evidence="1">
    <location>
        <begin position="1"/>
        <end position="63"/>
    </location>
</feature>
<reference evidence="2 3" key="1">
    <citation type="submission" date="2016-09" db="EMBL/GenBank/DDBJ databases">
        <title>Complete Genome Sequence of Streptomyces 5a phage BRock.</title>
        <authorList>
            <person name="Crossman A."/>
            <person name="Baron S."/>
            <person name="Jamdagni P."/>
            <person name="Khatri P."/>
            <person name="Sharma D."/>
            <person name="Pandey M."/>
            <person name="Goyal S."/>
            <person name="Kumar S."/>
            <person name="Phogat A."/>
            <person name="Chawla G."/>
            <person name="Pasricha M."/>
            <person name="Gupta K."/>
            <person name="Bazzad D."/>
            <person name="Aggarwal V."/>
            <person name="Poughat A."/>
            <person name="Singh K."/>
            <person name="Rana P."/>
            <person name="Gautam R."/>
            <person name="Sharma V."/>
            <person name="Tyagi D."/>
            <person name="Shahi A."/>
            <person name="Jangra N."/>
            <person name="Malik M."/>
            <person name="Sidhu P.K."/>
            <person name="Malik S."/>
            <person name="Ghalyan Y."/>
            <person name="Sharma S.S."/>
            <person name="Malik A."/>
            <person name="Chuttani R."/>
            <person name="Bamal N."/>
            <person name="Bhadula D."/>
            <person name="Batra A."/>
            <person name="Temple L."/>
            <person name="Nehra K."/>
        </authorList>
    </citation>
    <scope>NUCLEOTIDE SEQUENCE [LARGE SCALE GENOMIC DNA]</scope>
</reference>
<feature type="compositionally biased region" description="Basic residues" evidence="1">
    <location>
        <begin position="51"/>
        <end position="63"/>
    </location>
</feature>
<evidence type="ECO:0000313" key="3">
    <source>
        <dbReference type="Proteomes" id="UP000224898"/>
    </source>
</evidence>
<accession>A0A1J0GVV7</accession>
<organism evidence="2 3">
    <name type="scientific">Streptomyces phage BRock</name>
    <dbReference type="NCBI Taxonomy" id="1913591"/>
    <lineage>
        <taxon>Viruses</taxon>
        <taxon>Duplodnaviria</taxon>
        <taxon>Heunggongvirae</taxon>
        <taxon>Uroviricota</taxon>
        <taxon>Caudoviricetes</taxon>
        <taxon>Borockvirus</taxon>
        <taxon>Borockvirus brock</taxon>
    </lineage>
</organism>
<keyword evidence="3" id="KW-1185">Reference proteome</keyword>